<gene>
    <name evidence="6" type="ORF">SSS_4844</name>
</gene>
<reference evidence="7" key="3">
    <citation type="submission" date="2022-06" db="UniProtKB">
        <authorList>
            <consortium name="EnsemblMetazoa"/>
        </authorList>
    </citation>
    <scope>IDENTIFICATION</scope>
</reference>
<dbReference type="GO" id="GO:0004045">
    <property type="term" value="F:peptidyl-tRNA hydrolase activity"/>
    <property type="evidence" value="ECO:0007669"/>
    <property type="project" value="UniProtKB-EC"/>
</dbReference>
<reference evidence="8" key="1">
    <citation type="journal article" date="2020" name="PLoS Negl. Trop. Dis.">
        <title>High-quality nuclear genome for Sarcoptes scabiei-A critical resource for a neglected parasite.</title>
        <authorList>
            <person name="Korhonen P.K."/>
            <person name="Gasser R.B."/>
            <person name="Ma G."/>
            <person name="Wang T."/>
            <person name="Stroehlein A.J."/>
            <person name="Young N.D."/>
            <person name="Ang C.S."/>
            <person name="Fernando D.D."/>
            <person name="Lu H.C."/>
            <person name="Taylor S."/>
            <person name="Reynolds S.L."/>
            <person name="Mofiz E."/>
            <person name="Najaraj S.H."/>
            <person name="Gowda H."/>
            <person name="Madugundu A."/>
            <person name="Renuse S."/>
            <person name="Holt D."/>
            <person name="Pandey A."/>
            <person name="Papenfuss A.T."/>
            <person name="Fischer K."/>
        </authorList>
    </citation>
    <scope>NUCLEOTIDE SEQUENCE [LARGE SCALE GENOMIC DNA]</scope>
</reference>
<keyword evidence="5" id="KW-0472">Membrane</keyword>
<dbReference type="CDD" id="cd02430">
    <property type="entry name" value="PTH2"/>
    <property type="match status" value="1"/>
</dbReference>
<keyword evidence="5" id="KW-0812">Transmembrane</keyword>
<evidence type="ECO:0000256" key="5">
    <source>
        <dbReference type="SAM" id="Phobius"/>
    </source>
</evidence>
<dbReference type="InterPro" id="IPR002833">
    <property type="entry name" value="PTH2"/>
</dbReference>
<evidence type="ECO:0000256" key="2">
    <source>
        <dbReference type="ARBA" id="ARBA00022801"/>
    </source>
</evidence>
<evidence type="ECO:0000313" key="8">
    <source>
        <dbReference type="Proteomes" id="UP000070412"/>
    </source>
</evidence>
<evidence type="ECO:0000256" key="4">
    <source>
        <dbReference type="ARBA" id="ARBA00048707"/>
    </source>
</evidence>
<dbReference type="SUPFAM" id="SSF102462">
    <property type="entry name" value="Peptidyl-tRNA hydrolase II"/>
    <property type="match status" value="1"/>
</dbReference>
<name>A0A834REJ5_SARSC</name>
<evidence type="ECO:0000256" key="1">
    <source>
        <dbReference type="ARBA" id="ARBA00013260"/>
    </source>
</evidence>
<evidence type="ECO:0000313" key="7">
    <source>
        <dbReference type="EnsemblMetazoa" id="KAF7494196.1"/>
    </source>
</evidence>
<feature type="transmembrane region" description="Helical" evidence="5">
    <location>
        <begin position="12"/>
        <end position="30"/>
    </location>
</feature>
<dbReference type="InterPro" id="IPR023476">
    <property type="entry name" value="Pep_tRNA_hydro_II_dom_sf"/>
</dbReference>
<proteinExistence type="inferred from homology"/>
<evidence type="ECO:0000313" key="6">
    <source>
        <dbReference type="EMBL" id="KAF7494196.1"/>
    </source>
</evidence>
<dbReference type="PANTHER" id="PTHR12649">
    <property type="entry name" value="PEPTIDYL-TRNA HYDROLASE 2"/>
    <property type="match status" value="1"/>
</dbReference>
<organism evidence="6">
    <name type="scientific">Sarcoptes scabiei</name>
    <name type="common">Itch mite</name>
    <name type="synonym">Acarus scabiei</name>
    <dbReference type="NCBI Taxonomy" id="52283"/>
    <lineage>
        <taxon>Eukaryota</taxon>
        <taxon>Metazoa</taxon>
        <taxon>Ecdysozoa</taxon>
        <taxon>Arthropoda</taxon>
        <taxon>Chelicerata</taxon>
        <taxon>Arachnida</taxon>
        <taxon>Acari</taxon>
        <taxon>Acariformes</taxon>
        <taxon>Sarcoptiformes</taxon>
        <taxon>Astigmata</taxon>
        <taxon>Psoroptidia</taxon>
        <taxon>Sarcoptoidea</taxon>
        <taxon>Sarcoptidae</taxon>
        <taxon>Sarcoptinae</taxon>
        <taxon>Sarcoptes</taxon>
    </lineage>
</organism>
<dbReference type="FunFam" id="3.40.1490.10:FF:000001">
    <property type="entry name" value="Peptidyl-tRNA hydrolase 2"/>
    <property type="match status" value="1"/>
</dbReference>
<reference evidence="6" key="2">
    <citation type="submission" date="2020-01" db="EMBL/GenBank/DDBJ databases">
        <authorList>
            <person name="Korhonen P.K.K."/>
            <person name="Guangxu M.G."/>
            <person name="Wang T.W."/>
            <person name="Stroehlein A.J.S."/>
            <person name="Young N.D."/>
            <person name="Ang C.-S.A."/>
            <person name="Fernando D.W.F."/>
            <person name="Lu H.L."/>
            <person name="Taylor S.T."/>
            <person name="Ehtesham M.E.M."/>
            <person name="Najaraj S.H.N."/>
            <person name="Harsha G.H.G."/>
            <person name="Madugundu A.M."/>
            <person name="Renuse S.R."/>
            <person name="Holt D.H."/>
            <person name="Pandey A.P."/>
            <person name="Papenfuss A.P."/>
            <person name="Gasser R.B.G."/>
            <person name="Fischer K.F."/>
        </authorList>
    </citation>
    <scope>NUCLEOTIDE SEQUENCE</scope>
    <source>
        <strain evidence="6">SSS_KF_BRIS2020</strain>
    </source>
</reference>
<keyword evidence="8" id="KW-1185">Reference proteome</keyword>
<dbReference type="NCBIfam" id="TIGR00283">
    <property type="entry name" value="arch_pth2"/>
    <property type="match status" value="1"/>
</dbReference>
<dbReference type="PANTHER" id="PTHR12649:SF11">
    <property type="entry name" value="PEPTIDYL-TRNA HYDROLASE 2, MITOCHONDRIAL"/>
    <property type="match status" value="1"/>
</dbReference>
<dbReference type="Gene3D" id="3.40.1490.10">
    <property type="entry name" value="Bit1"/>
    <property type="match status" value="1"/>
</dbReference>
<keyword evidence="2 6" id="KW-0378">Hydrolase</keyword>
<keyword evidence="5" id="KW-1133">Transmembrane helix</keyword>
<dbReference type="EMBL" id="WVUK01000054">
    <property type="protein sequence ID" value="KAF7494196.1"/>
    <property type="molecule type" value="Genomic_DNA"/>
</dbReference>
<dbReference type="OrthoDB" id="1733656at2759"/>
<dbReference type="EnsemblMetazoa" id="SSS_4844s_mrna">
    <property type="protein sequence ID" value="KAF7494196.1"/>
    <property type="gene ID" value="SSS_4844"/>
</dbReference>
<accession>A0A834REJ5</accession>
<evidence type="ECO:0000256" key="3">
    <source>
        <dbReference type="ARBA" id="ARBA00038050"/>
    </source>
</evidence>
<dbReference type="Pfam" id="PF01981">
    <property type="entry name" value="PTH2"/>
    <property type="match status" value="1"/>
</dbReference>
<sequence length="173" mass="19104">MIQWAQELVSTSLASLFTSFGIGVTLTYLTRNFWQRSQASLIPKLIEHIDYDSSKMSGEYKMVLIVRNDLKMSKGKACAQCSHAAVEAYKQAKKQSSLLKKWKESGQRKVVVKVESEENLLDVIRNAREAGLIAVYIQDAGLTQVASGTKTVGGIGPGPEKLIDQVTGHLKLY</sequence>
<dbReference type="Proteomes" id="UP000070412">
    <property type="component" value="Unassembled WGS sequence"/>
</dbReference>
<dbReference type="NCBIfam" id="NF003314">
    <property type="entry name" value="PRK04322.1"/>
    <property type="match status" value="1"/>
</dbReference>
<dbReference type="EC" id="3.1.1.29" evidence="1"/>
<dbReference type="GO" id="GO:0005829">
    <property type="term" value="C:cytosol"/>
    <property type="evidence" value="ECO:0007669"/>
    <property type="project" value="TreeGrafter"/>
</dbReference>
<protein>
    <recommendedName>
        <fullName evidence="1">peptidyl-tRNA hydrolase</fullName>
        <ecNumber evidence="1">3.1.1.29</ecNumber>
    </recommendedName>
</protein>
<comment type="catalytic activity">
    <reaction evidence="4">
        <text>an N-acyl-L-alpha-aminoacyl-tRNA + H2O = an N-acyl-L-amino acid + a tRNA + H(+)</text>
        <dbReference type="Rhea" id="RHEA:54448"/>
        <dbReference type="Rhea" id="RHEA-COMP:10123"/>
        <dbReference type="Rhea" id="RHEA-COMP:13883"/>
        <dbReference type="ChEBI" id="CHEBI:15377"/>
        <dbReference type="ChEBI" id="CHEBI:15378"/>
        <dbReference type="ChEBI" id="CHEBI:59874"/>
        <dbReference type="ChEBI" id="CHEBI:78442"/>
        <dbReference type="ChEBI" id="CHEBI:138191"/>
        <dbReference type="EC" id="3.1.1.29"/>
    </reaction>
</comment>
<comment type="similarity">
    <text evidence="3">Belongs to the PTH2 family.</text>
</comment>
<dbReference type="AlphaFoldDB" id="A0A834REJ5"/>